<gene>
    <name evidence="2" type="ORF">C0030_000305</name>
    <name evidence="1" type="ORF">C0030_003525</name>
</gene>
<dbReference type="GO" id="GO:0004519">
    <property type="term" value="F:endonuclease activity"/>
    <property type="evidence" value="ECO:0007669"/>
    <property type="project" value="UniProtKB-KW"/>
</dbReference>
<dbReference type="Pfam" id="PF09556">
    <property type="entry name" value="RE_HaeIII"/>
    <property type="match status" value="1"/>
</dbReference>
<keyword evidence="1" id="KW-0540">Nuclease</keyword>
<evidence type="ECO:0000313" key="2">
    <source>
        <dbReference type="EMBL" id="RPD37854.1"/>
    </source>
</evidence>
<name>A0A2S4Q498_9HYPH</name>
<dbReference type="AlphaFoldDB" id="A0A2S4Q498"/>
<evidence type="ECO:0000313" key="1">
    <source>
        <dbReference type="EMBL" id="RPD37239.1"/>
    </source>
</evidence>
<evidence type="ECO:0000313" key="3">
    <source>
        <dbReference type="Proteomes" id="UP000236895"/>
    </source>
</evidence>
<organism evidence="1 3">
    <name type="scientific">Candidatus Liberibacter solanacearum</name>
    <dbReference type="NCBI Taxonomy" id="556287"/>
    <lineage>
        <taxon>Bacteria</taxon>
        <taxon>Pseudomonadati</taxon>
        <taxon>Pseudomonadota</taxon>
        <taxon>Alphaproteobacteria</taxon>
        <taxon>Hyphomicrobiales</taxon>
        <taxon>Rhizobiaceae</taxon>
        <taxon>Liberibacter</taxon>
    </lineage>
</organism>
<accession>A0A2S4Q498</accession>
<keyword evidence="1" id="KW-0378">Hydrolase</keyword>
<feature type="non-terminal residue" evidence="1">
    <location>
        <position position="1"/>
    </location>
</feature>
<dbReference type="RefSeq" id="WP_123875976.1">
    <property type="nucleotide sequence ID" value="NZ_PKRU02000001.1"/>
</dbReference>
<dbReference type="Proteomes" id="UP000236895">
    <property type="component" value="Unassembled WGS sequence"/>
</dbReference>
<dbReference type="EMBL" id="PKRU02000017">
    <property type="protein sequence ID" value="RPD37239.1"/>
    <property type="molecule type" value="Genomic_DNA"/>
</dbReference>
<comment type="caution">
    <text evidence="1">The sequence shown here is derived from an EMBL/GenBank/DDBJ whole genome shotgun (WGS) entry which is preliminary data.</text>
</comment>
<dbReference type="InterPro" id="IPR019059">
    <property type="entry name" value="Restrct_endonuc_II_HaeIII"/>
</dbReference>
<proteinExistence type="predicted"/>
<dbReference type="EMBL" id="PKRU02000001">
    <property type="protein sequence ID" value="RPD37854.1"/>
    <property type="molecule type" value="Genomic_DNA"/>
</dbReference>
<keyword evidence="1" id="KW-0255">Endonuclease</keyword>
<reference evidence="1 3" key="1">
    <citation type="submission" date="2018-11" db="EMBL/GenBank/DDBJ databases">
        <title>Genome Analysis of Haplotype D of Candidatus Liberibacter Solanacearum.</title>
        <authorList>
            <person name="Katsir L."/>
            <person name="Ruan Z."/>
            <person name="Santos Garcia D."/>
            <person name="Piasezky A."/>
            <person name="Jiang J."/>
            <person name="Sela N."/>
            <person name="Freilich S."/>
            <person name="Bahar O."/>
        </authorList>
    </citation>
    <scope>NUCLEOTIDE SEQUENCE [LARGE SCALE GENOMIC DNA]</scope>
    <source>
        <strain evidence="3">haplotype D1</strain>
        <strain evidence="1">ISR100</strain>
    </source>
</reference>
<sequence>DGGWNISFRLHNASSKVEPSLKFDIQLVKTPINTGFHSIKIV</sequence>
<protein>
    <submittedName>
        <fullName evidence="1">HaeIII family restriction endonuclease</fullName>
    </submittedName>
</protein>